<proteinExistence type="predicted"/>
<keyword evidence="3" id="KW-1185">Reference proteome</keyword>
<name>A0A7X6KS35_9CELL</name>
<evidence type="ECO:0000313" key="3">
    <source>
        <dbReference type="Proteomes" id="UP000581206"/>
    </source>
</evidence>
<dbReference type="EMBL" id="JAAXOX010000001">
    <property type="protein sequence ID" value="NKY21138.1"/>
    <property type="molecule type" value="Genomic_DNA"/>
</dbReference>
<evidence type="ECO:0000313" key="2">
    <source>
        <dbReference type="EMBL" id="NKY21138.1"/>
    </source>
</evidence>
<dbReference type="SUPFAM" id="SSF102588">
    <property type="entry name" value="LmbE-like"/>
    <property type="match status" value="1"/>
</dbReference>
<reference evidence="2 3" key="1">
    <citation type="submission" date="2020-04" db="EMBL/GenBank/DDBJ databases">
        <title>MicrobeNet Type strains.</title>
        <authorList>
            <person name="Nicholson A.C."/>
        </authorList>
    </citation>
    <scope>NUCLEOTIDE SEQUENCE [LARGE SCALE GENOMIC DNA]</scope>
    <source>
        <strain evidence="2 3">ATCC BAA-788</strain>
    </source>
</reference>
<dbReference type="Pfam" id="PF02585">
    <property type="entry name" value="PIG-L"/>
    <property type="match status" value="1"/>
</dbReference>
<organism evidence="2 3">
    <name type="scientific">Cellulomonas denverensis</name>
    <dbReference type="NCBI Taxonomy" id="264297"/>
    <lineage>
        <taxon>Bacteria</taxon>
        <taxon>Bacillati</taxon>
        <taxon>Actinomycetota</taxon>
        <taxon>Actinomycetes</taxon>
        <taxon>Micrococcales</taxon>
        <taxon>Cellulomonadaceae</taxon>
        <taxon>Cellulomonas</taxon>
    </lineage>
</organism>
<keyword evidence="1" id="KW-0862">Zinc</keyword>
<comment type="caution">
    <text evidence="2">The sequence shown here is derived from an EMBL/GenBank/DDBJ whole genome shotgun (WGS) entry which is preliminary data.</text>
</comment>
<dbReference type="AlphaFoldDB" id="A0A7X6KS35"/>
<protein>
    <submittedName>
        <fullName evidence="2">GlcNAc-PI de-N-acetylase</fullName>
    </submittedName>
</protein>
<gene>
    <name evidence="2" type="ORF">HGA03_00480</name>
</gene>
<dbReference type="RefSeq" id="WP_168628263.1">
    <property type="nucleotide sequence ID" value="NZ_BONL01000003.1"/>
</dbReference>
<dbReference type="PANTHER" id="PTHR12993">
    <property type="entry name" value="N-ACETYLGLUCOSAMINYL-PHOSPHATIDYLINOSITOL DE-N-ACETYLASE-RELATED"/>
    <property type="match status" value="1"/>
</dbReference>
<dbReference type="GO" id="GO:0016811">
    <property type="term" value="F:hydrolase activity, acting on carbon-nitrogen (but not peptide) bonds, in linear amides"/>
    <property type="evidence" value="ECO:0007669"/>
    <property type="project" value="TreeGrafter"/>
</dbReference>
<evidence type="ECO:0000256" key="1">
    <source>
        <dbReference type="ARBA" id="ARBA00022833"/>
    </source>
</evidence>
<dbReference type="InterPro" id="IPR003737">
    <property type="entry name" value="GlcNAc_PI_deacetylase-related"/>
</dbReference>
<dbReference type="GO" id="GO:0016137">
    <property type="term" value="P:glycoside metabolic process"/>
    <property type="evidence" value="ECO:0007669"/>
    <property type="project" value="UniProtKB-ARBA"/>
</dbReference>
<dbReference type="Proteomes" id="UP000581206">
    <property type="component" value="Unassembled WGS sequence"/>
</dbReference>
<sequence>MGARGGVVAVHAHPDDETLTSGALLAATVAAGLPATVVTCTRGERGEVIGPLHDTLEGDGDALARHRETEVAAAMRALGGVGQLFLDTLPGTEDRYADSGMAWVEGHARAGAAADLPPHALVGADLDRAAGALADFLTDRRPELVVSYEPGGGYGHPDHVRTHQIVRRTVDLLGADAPALAWAVADAADLRAAARALAGDPVVAGLVAAHAAPELAATRQGPFTPPAPGDPLPVMARERVGAGFAVPVGPVRPAVLAALTAHATQVQAVTALDLPAAVGCYALSNGALAALLPVERYEWADPERTTGMVTAVAAQSDAVA</sequence>
<dbReference type="Gene3D" id="3.40.50.10320">
    <property type="entry name" value="LmbE-like"/>
    <property type="match status" value="1"/>
</dbReference>
<dbReference type="InterPro" id="IPR024078">
    <property type="entry name" value="LmbE-like_dom_sf"/>
</dbReference>
<accession>A0A7X6KS35</accession>
<dbReference type="PANTHER" id="PTHR12993:SF26">
    <property type="entry name" value="1D-MYO-INOSITOL 2-ACETAMIDO-2-DEOXY-ALPHA-D-GLUCOPYRANOSIDE DEACETYLASE"/>
    <property type="match status" value="1"/>
</dbReference>